<comment type="caution">
    <text evidence="2">The sequence shown here is derived from an EMBL/GenBank/DDBJ whole genome shotgun (WGS) entry which is preliminary data.</text>
</comment>
<name>A0A024J3Z5_AGRTU</name>
<proteinExistence type="predicted"/>
<sequence>MKSTIELPDDLKHRLDILAERSNSTPSRIIEDALSHGRSLAWQEKWTSGVRAGLAEADAGEFVTEEEINVVLNKYAKA</sequence>
<gene>
    <name evidence="2" type="ORF">EXN61_15550</name>
</gene>
<dbReference type="GO" id="GO:0006355">
    <property type="term" value="P:regulation of DNA-templated transcription"/>
    <property type="evidence" value="ECO:0007669"/>
    <property type="project" value="InterPro"/>
</dbReference>
<organism evidence="2 3">
    <name type="scientific">Agrobacterium tumefaciens</name>
    <dbReference type="NCBI Taxonomy" id="358"/>
    <lineage>
        <taxon>Bacteria</taxon>
        <taxon>Pseudomonadati</taxon>
        <taxon>Pseudomonadota</taxon>
        <taxon>Alphaproteobacteria</taxon>
        <taxon>Hyphomicrobiales</taxon>
        <taxon>Rhizobiaceae</taxon>
        <taxon>Rhizobium/Agrobacterium group</taxon>
        <taxon>Agrobacterium</taxon>
        <taxon>Agrobacterium tumefaciens complex</taxon>
    </lineage>
</organism>
<dbReference type="InterPro" id="IPR002145">
    <property type="entry name" value="CopG"/>
</dbReference>
<dbReference type="SUPFAM" id="SSF47598">
    <property type="entry name" value="Ribbon-helix-helix"/>
    <property type="match status" value="1"/>
</dbReference>
<dbReference type="RefSeq" id="WP_035228253.1">
    <property type="nucleotide sequence ID" value="NZ_CCAN010000031.1"/>
</dbReference>
<evidence type="ECO:0000313" key="3">
    <source>
        <dbReference type="Proteomes" id="UP000317023"/>
    </source>
</evidence>
<feature type="domain" description="Ribbon-helix-helix protein CopG" evidence="1">
    <location>
        <begin position="4"/>
        <end position="36"/>
    </location>
</feature>
<dbReference type="OrthoDB" id="9812023at2"/>
<dbReference type="InterPro" id="IPR010985">
    <property type="entry name" value="Ribbon_hlx_hlx"/>
</dbReference>
<dbReference type="AlphaFoldDB" id="A0A024J3Z5"/>
<dbReference type="EMBL" id="SGOE01000004">
    <property type="protein sequence ID" value="TRB05241.1"/>
    <property type="molecule type" value="Genomic_DNA"/>
</dbReference>
<protein>
    <submittedName>
        <fullName evidence="2">Ribbon-helix-helix protein, CopG family</fullName>
    </submittedName>
</protein>
<evidence type="ECO:0000313" key="2">
    <source>
        <dbReference type="EMBL" id="TRB05241.1"/>
    </source>
</evidence>
<dbReference type="Proteomes" id="UP000317023">
    <property type="component" value="Unassembled WGS sequence"/>
</dbReference>
<evidence type="ECO:0000259" key="1">
    <source>
        <dbReference type="Pfam" id="PF01402"/>
    </source>
</evidence>
<accession>A0A024J3Z5</accession>
<dbReference type="Pfam" id="PF01402">
    <property type="entry name" value="RHH_1"/>
    <property type="match status" value="1"/>
</dbReference>
<reference evidence="2 3" key="1">
    <citation type="journal article" date="2019" name="Appl. Microbiol. Biotechnol.">
        <title>Differential efficiency of wild type rhizogenic strains for rol gene transformation of plants.</title>
        <authorList>
            <person name="Desmet S."/>
            <person name="De Keyser E."/>
            <person name="Van Vaerenbergh J."/>
            <person name="Baeyen S."/>
            <person name="Van Huylenbroeck J."/>
            <person name="Geelen D."/>
            <person name="Dhooghe E."/>
        </authorList>
    </citation>
    <scope>NUCLEOTIDE SEQUENCE [LARGE SCALE GENOMIC DNA]</scope>
    <source>
        <strain evidence="2 3">MAFF210266</strain>
    </source>
</reference>